<keyword evidence="2" id="KW-1185">Reference proteome</keyword>
<dbReference type="Proteomes" id="UP001221686">
    <property type="component" value="Unassembled WGS sequence"/>
</dbReference>
<protein>
    <submittedName>
        <fullName evidence="1">Uncharacterized protein</fullName>
    </submittedName>
</protein>
<proteinExistence type="predicted"/>
<comment type="caution">
    <text evidence="1">The sequence shown here is derived from an EMBL/GenBank/DDBJ whole genome shotgun (WGS) entry which is preliminary data.</text>
</comment>
<evidence type="ECO:0000313" key="2">
    <source>
        <dbReference type="Proteomes" id="UP001221686"/>
    </source>
</evidence>
<evidence type="ECO:0000313" key="1">
    <source>
        <dbReference type="EMBL" id="MDC0720663.1"/>
    </source>
</evidence>
<dbReference type="EMBL" id="JAQNDL010000003">
    <property type="protein sequence ID" value="MDC0720663.1"/>
    <property type="molecule type" value="Genomic_DNA"/>
</dbReference>
<reference evidence="1 2" key="1">
    <citation type="submission" date="2022-11" db="EMBL/GenBank/DDBJ databases">
        <title>Minimal conservation of predation-associated metabolite biosynthetic gene clusters underscores biosynthetic potential of Myxococcota including descriptions for ten novel species: Archangium lansinium sp. nov., Myxococcus landrumus sp. nov., Nannocystis bai.</title>
        <authorList>
            <person name="Ahearne A."/>
            <person name="Stevens C."/>
            <person name="Dowd S."/>
        </authorList>
    </citation>
    <scope>NUCLEOTIDE SEQUENCE [LARGE SCALE GENOMIC DNA]</scope>
    <source>
        <strain evidence="1 2">BB15-2</strain>
    </source>
</reference>
<gene>
    <name evidence="1" type="ORF">POL25_27410</name>
</gene>
<dbReference type="RefSeq" id="WP_272089172.1">
    <property type="nucleotide sequence ID" value="NZ_JAQNDL010000003.1"/>
</dbReference>
<organism evidence="1 2">
    <name type="scientific">Nannocystis bainbridge</name>
    <dbReference type="NCBI Taxonomy" id="2995303"/>
    <lineage>
        <taxon>Bacteria</taxon>
        <taxon>Pseudomonadati</taxon>
        <taxon>Myxococcota</taxon>
        <taxon>Polyangia</taxon>
        <taxon>Nannocystales</taxon>
        <taxon>Nannocystaceae</taxon>
        <taxon>Nannocystis</taxon>
    </lineage>
</organism>
<name>A0ABT5E6X1_9BACT</name>
<accession>A0ABT5E6X1</accession>
<sequence length="291" mass="32155">MNKPKRPKPARWADMADGERLQILNELSEGGFGSELRARKIFANEGFESWAFYYLDRDGANGGTTREVDIFAQRIGGLKDAREFHHQIVGEVKSGYIWILGDKLPPDMFDPRGTIESELPEWFDRELAKIPVGGAHPRDTKGDVLALDDAFCGMSLVPQHLSTSIHQHRTDKAADAWFEAAVKVAKASAEIQPLCVVEGDKKTEVRIFAVVVPLIVLDGNLLAAVDGPDGLKLEPVDHALVRFTVGSAHYPEKDTFVHVVTMDGLPSFLRKVMAAEIDASQRALRFLAAVR</sequence>